<feature type="domain" description="HAT C-terminal dimerisation" evidence="1">
    <location>
        <begin position="298"/>
        <end position="350"/>
    </location>
</feature>
<organism evidence="2 3">
    <name type="scientific">Hydra vulgaris</name>
    <name type="common">Hydra</name>
    <name type="synonym">Hydra attenuata</name>
    <dbReference type="NCBI Taxonomy" id="6087"/>
    <lineage>
        <taxon>Eukaryota</taxon>
        <taxon>Metazoa</taxon>
        <taxon>Cnidaria</taxon>
        <taxon>Hydrozoa</taxon>
        <taxon>Hydroidolina</taxon>
        <taxon>Anthoathecata</taxon>
        <taxon>Aplanulata</taxon>
        <taxon>Hydridae</taxon>
        <taxon>Hydra</taxon>
    </lineage>
</organism>
<dbReference type="GeneID" id="136086205"/>
<dbReference type="InterPro" id="IPR008906">
    <property type="entry name" value="HATC_C_dom"/>
</dbReference>
<keyword evidence="2" id="KW-1185">Reference proteome</keyword>
<accession>A0ABM4CRP7</accession>
<protein>
    <submittedName>
        <fullName evidence="3">52 kDa repressor of the inhibitor of the protein kinase-like</fullName>
    </submittedName>
</protein>
<dbReference type="Pfam" id="PF05699">
    <property type="entry name" value="Dimer_Tnp_hAT"/>
    <property type="match status" value="1"/>
</dbReference>
<name>A0ABM4CRP7_HYDVU</name>
<dbReference type="InterPro" id="IPR012337">
    <property type="entry name" value="RNaseH-like_sf"/>
</dbReference>
<dbReference type="SUPFAM" id="SSF53098">
    <property type="entry name" value="Ribonuclease H-like"/>
    <property type="match status" value="1"/>
</dbReference>
<evidence type="ECO:0000313" key="3">
    <source>
        <dbReference type="RefSeq" id="XP_065664560.1"/>
    </source>
</evidence>
<sequence>MAGHTNGLSARILNLNKKAIFTHCHSHRLNLAICASCNVQSIRNLLAHIKKSFQKKFKDVCRTRWIDKVHGMDTFQELFIPLVSCLEEMSLNINKTFNHTSSTSASSLLKLIIGFDFIVVLCITRNVFDITLPITRLLQAKSNDIYNGLNLIQALKDAVSSLRNTVDEHHQICYEKALKIASKINVIEEKPRTSFISKNRDQLSTELNARFNDTTLKCYKALVLVPSKMIAKVQCSSDTNWKDDVISFSDFYITDLPNPLALLGELKLWEVYWVNFKNELLSNISETLKAINFPGFENIKICLKLLATLPLTSCECERTFSSLRRLKDYKRSTMVEDRLNGLALMNVHTELPIDVEKVINMFAINNRRLCFK</sequence>
<dbReference type="Proteomes" id="UP001652625">
    <property type="component" value="Chromosome 10"/>
</dbReference>
<dbReference type="PANTHER" id="PTHR46289">
    <property type="entry name" value="52 KDA REPRESSOR OF THE INHIBITOR OF THE PROTEIN KINASE-LIKE PROTEIN-RELATED"/>
    <property type="match status" value="1"/>
</dbReference>
<evidence type="ECO:0000259" key="1">
    <source>
        <dbReference type="Pfam" id="PF05699"/>
    </source>
</evidence>
<gene>
    <name evidence="3" type="primary">LOC136086205</name>
</gene>
<reference evidence="3" key="1">
    <citation type="submission" date="2025-08" db="UniProtKB">
        <authorList>
            <consortium name="RefSeq"/>
        </authorList>
    </citation>
    <scope>IDENTIFICATION</scope>
</reference>
<evidence type="ECO:0000313" key="2">
    <source>
        <dbReference type="Proteomes" id="UP001652625"/>
    </source>
</evidence>
<proteinExistence type="predicted"/>
<dbReference type="InterPro" id="IPR052958">
    <property type="entry name" value="IFN-induced_PKR_regulator"/>
</dbReference>
<dbReference type="RefSeq" id="XP_065664560.1">
    <property type="nucleotide sequence ID" value="XM_065808488.1"/>
</dbReference>
<dbReference type="PANTHER" id="PTHR46289:SF14">
    <property type="entry name" value="DUF4371 DOMAIN-CONTAINING PROTEIN"/>
    <property type="match status" value="1"/>
</dbReference>